<dbReference type="SUPFAM" id="SSF51569">
    <property type="entry name" value="Aldolase"/>
    <property type="match status" value="1"/>
</dbReference>
<evidence type="ECO:0000256" key="2">
    <source>
        <dbReference type="ARBA" id="ARBA00010387"/>
    </source>
</evidence>
<evidence type="ECO:0000256" key="1">
    <source>
        <dbReference type="ARBA" id="ARBA00004714"/>
    </source>
</evidence>
<dbReference type="GO" id="GO:0004332">
    <property type="term" value="F:fructose-bisphosphate aldolase activity"/>
    <property type="evidence" value="ECO:0007669"/>
    <property type="project" value="UniProtKB-EC"/>
</dbReference>
<dbReference type="Gene3D" id="3.20.20.70">
    <property type="entry name" value="Aldolase class I"/>
    <property type="match status" value="1"/>
</dbReference>
<dbReference type="Proteomes" id="UP000240418">
    <property type="component" value="Unassembled WGS sequence"/>
</dbReference>
<dbReference type="EC" id="4.1.2.13" evidence="3"/>
<dbReference type="RefSeq" id="WP_106607798.1">
    <property type="nucleotide sequence ID" value="NZ_PYGJ01000003.1"/>
</dbReference>
<dbReference type="PANTHER" id="PTHR11627">
    <property type="entry name" value="FRUCTOSE-BISPHOSPHATE ALDOLASE"/>
    <property type="match status" value="1"/>
</dbReference>
<dbReference type="NCBIfam" id="NF003784">
    <property type="entry name" value="PRK05377.1"/>
    <property type="match status" value="1"/>
</dbReference>
<sequence>MTKSAQAQKISAGQGFVAALDQSGGSTPKALGLYGIDQSAYSSDAEMFDLIHDMRSRIAQAPSFTGDKVVGAILFEMTMDRDIAGKPTPTFMWEDRGVVPFLKVDKGLADEANGVQLMKPMPDLDALLERAVAKDVFGTKMRSVINSANEEGIKANVAQQFEIGKQILGHGLMPIIEPEVNINAPDKAEAEDMLLAAITTELDTLAEGQQVMLKLTLPETKNQYLSLVNDPRIMKVVALSGGYSRDEANNRLSQNTGMIASFSRALTEGLSAQQSEDDFNAAIGGSIDSIYQASVAD</sequence>
<dbReference type="GO" id="GO:0006096">
    <property type="term" value="P:glycolytic process"/>
    <property type="evidence" value="ECO:0007669"/>
    <property type="project" value="UniProtKB-UniPathway"/>
</dbReference>
<comment type="pathway">
    <text evidence="1">Carbohydrate degradation; glycolysis; D-glyceraldehyde 3-phosphate and glycerone phosphate from D-glucose: step 4/4.</text>
</comment>
<evidence type="ECO:0000256" key="3">
    <source>
        <dbReference type="ARBA" id="ARBA00013068"/>
    </source>
</evidence>
<comment type="caution">
    <text evidence="7">The sequence shown here is derived from an EMBL/GenBank/DDBJ whole genome shotgun (WGS) entry which is preliminary data.</text>
</comment>
<dbReference type="OrthoDB" id="9813469at2"/>
<dbReference type="EMBL" id="PYGJ01000003">
    <property type="protein sequence ID" value="PSL20591.1"/>
    <property type="molecule type" value="Genomic_DNA"/>
</dbReference>
<gene>
    <name evidence="7" type="ORF">CLV88_103238</name>
</gene>
<evidence type="ECO:0000256" key="5">
    <source>
        <dbReference type="ARBA" id="ARBA00023239"/>
    </source>
</evidence>
<comment type="similarity">
    <text evidence="2">Belongs to the class I fructose-bisphosphate aldolase family.</text>
</comment>
<keyword evidence="4" id="KW-0324">Glycolysis</keyword>
<evidence type="ECO:0000313" key="7">
    <source>
        <dbReference type="EMBL" id="PSL20591.1"/>
    </source>
</evidence>
<evidence type="ECO:0000256" key="4">
    <source>
        <dbReference type="ARBA" id="ARBA00023152"/>
    </source>
</evidence>
<dbReference type="AlphaFoldDB" id="A0A2P8FFV9"/>
<proteinExistence type="inferred from homology"/>
<keyword evidence="5" id="KW-0456">Lyase</keyword>
<name>A0A2P8FFV9_9RHOB</name>
<dbReference type="InterPro" id="IPR013785">
    <property type="entry name" value="Aldolase_TIM"/>
</dbReference>
<keyword evidence="8" id="KW-1185">Reference proteome</keyword>
<accession>A0A2P8FFV9</accession>
<reference evidence="7 8" key="1">
    <citation type="submission" date="2018-03" db="EMBL/GenBank/DDBJ databases">
        <title>Genomic Encyclopedia of Archaeal and Bacterial Type Strains, Phase II (KMG-II): from individual species to whole genera.</title>
        <authorList>
            <person name="Goeker M."/>
        </authorList>
    </citation>
    <scope>NUCLEOTIDE SEQUENCE [LARGE SCALE GENOMIC DNA]</scope>
    <source>
        <strain evidence="7 8">DSM 100673</strain>
    </source>
</reference>
<organism evidence="7 8">
    <name type="scientific">Shimia abyssi</name>
    <dbReference type="NCBI Taxonomy" id="1662395"/>
    <lineage>
        <taxon>Bacteria</taxon>
        <taxon>Pseudomonadati</taxon>
        <taxon>Pseudomonadota</taxon>
        <taxon>Alphaproteobacteria</taxon>
        <taxon>Rhodobacterales</taxon>
        <taxon>Roseobacteraceae</taxon>
    </lineage>
</organism>
<dbReference type="InterPro" id="IPR000741">
    <property type="entry name" value="FBA_I"/>
</dbReference>
<evidence type="ECO:0000313" key="8">
    <source>
        <dbReference type="Proteomes" id="UP000240418"/>
    </source>
</evidence>
<dbReference type="UniPathway" id="UPA00109">
    <property type="reaction ID" value="UER00183"/>
</dbReference>
<protein>
    <recommendedName>
        <fullName evidence="3">fructose-bisphosphate aldolase</fullName>
        <ecNumber evidence="3">4.1.2.13</ecNumber>
    </recommendedName>
    <alternativeName>
        <fullName evidence="6">Fructose-bisphosphate aldolase class I</fullName>
    </alternativeName>
</protein>
<evidence type="ECO:0000256" key="6">
    <source>
        <dbReference type="ARBA" id="ARBA00029799"/>
    </source>
</evidence>